<organism evidence="5 6">
    <name type="scientific">Magallana gigas</name>
    <name type="common">Pacific oyster</name>
    <name type="synonym">Crassostrea gigas</name>
    <dbReference type="NCBI Taxonomy" id="29159"/>
    <lineage>
        <taxon>Eukaryota</taxon>
        <taxon>Metazoa</taxon>
        <taxon>Spiralia</taxon>
        <taxon>Lophotrochozoa</taxon>
        <taxon>Mollusca</taxon>
        <taxon>Bivalvia</taxon>
        <taxon>Autobranchia</taxon>
        <taxon>Pteriomorphia</taxon>
        <taxon>Ostreida</taxon>
        <taxon>Ostreoidea</taxon>
        <taxon>Ostreidae</taxon>
        <taxon>Magallana</taxon>
    </lineage>
</organism>
<dbReference type="Gene3D" id="3.30.460.90">
    <property type="match status" value="1"/>
</dbReference>
<evidence type="ECO:0000256" key="3">
    <source>
        <dbReference type="ARBA" id="ARBA00022840"/>
    </source>
</evidence>
<sequence length="544" mass="64191">MSMLRVAVTRYKHFTNIPKFFGTRRFTQRTVQAVSDFIDFKHDKTLFKTEAYNITQAVTRMVESIIIQSSEKDHRFKIRSLQLIGSMYEETKISVPNEFDFFAVFDYDVIGERIFGLEPGCRPGFTKIRVKEISKEWLDCCQGLYLSPHICMRKFESLLPSQIADIEPITTPSGTLHGWKRRKRTFDLYWKDADGSKIEIAVDIMPAFPVIYRDLPTTLREACTDTRMHEIGPNQACFLIPRSCEHYYEGKCWHNSFAHAESELIRKMDAGKKKCHRVLKQLFTDDLMGKSGFLTSYALKSAIMYKSKKEFNNELDFLLYIFIHFAKCFDQTCMPTYFLTKTNVWKNIIEHRTQNIWDTKFLYDFHVKRQIIERIDKDELKDPSCFPAWNVAVILEFWRRMMILFIVLFCRAKSSMALDFAFSLIDDAHSKSNQFYMERLKDWKINWLVAAPQFDVMTLRKNHRKVIRALDIPVYTELVDELQKYKLLDMRALNSLVLNNQYAFEAGDNTFINLDVRRHSNVYMPHTSSCKSEALLLRQLYTNR</sequence>
<accession>A0A8W8M7Y3</accession>
<evidence type="ECO:0000256" key="2">
    <source>
        <dbReference type="ARBA" id="ARBA00022741"/>
    </source>
</evidence>
<protein>
    <recommendedName>
        <fullName evidence="4">Mab-21-like nucleotidyltransferase domain-containing protein</fullName>
    </recommendedName>
</protein>
<keyword evidence="2" id="KW-0547">Nucleotide-binding</keyword>
<reference evidence="5" key="1">
    <citation type="submission" date="2022-08" db="UniProtKB">
        <authorList>
            <consortium name="EnsemblMetazoa"/>
        </authorList>
    </citation>
    <scope>IDENTIFICATION</scope>
    <source>
        <strain evidence="5">05x7-T-G4-1.051#20</strain>
    </source>
</reference>
<dbReference type="OrthoDB" id="6129331at2759"/>
<dbReference type="Pfam" id="PF03281">
    <property type="entry name" value="Mab-21"/>
    <property type="match status" value="1"/>
</dbReference>
<dbReference type="AlphaFoldDB" id="A0A8W8M7Y3"/>
<dbReference type="PANTHER" id="PTHR10656:SF42">
    <property type="entry name" value="CYCLIC GMP-AMP SYNTHASE-LIKE PROTEIN-RELATED"/>
    <property type="match status" value="1"/>
</dbReference>
<evidence type="ECO:0000313" key="6">
    <source>
        <dbReference type="Proteomes" id="UP000005408"/>
    </source>
</evidence>
<dbReference type="InterPro" id="IPR024810">
    <property type="entry name" value="MAB21L/cGLR"/>
</dbReference>
<dbReference type="EnsemblMetazoa" id="G32205.1">
    <property type="protein sequence ID" value="G32205.1:cds"/>
    <property type="gene ID" value="G32205"/>
</dbReference>
<keyword evidence="3" id="KW-0067">ATP-binding</keyword>
<evidence type="ECO:0000313" key="5">
    <source>
        <dbReference type="EnsemblMetazoa" id="G32205.1:cds"/>
    </source>
</evidence>
<comment type="similarity">
    <text evidence="1">Belongs to the mab-21 family.</text>
</comment>
<evidence type="ECO:0000259" key="4">
    <source>
        <dbReference type="Pfam" id="PF03281"/>
    </source>
</evidence>
<evidence type="ECO:0000256" key="1">
    <source>
        <dbReference type="ARBA" id="ARBA00008307"/>
    </source>
</evidence>
<dbReference type="OMA" id="PHTSSCK"/>
<dbReference type="GO" id="GO:0005524">
    <property type="term" value="F:ATP binding"/>
    <property type="evidence" value="ECO:0007669"/>
    <property type="project" value="UniProtKB-KW"/>
</dbReference>
<keyword evidence="6" id="KW-1185">Reference proteome</keyword>
<dbReference type="Proteomes" id="UP000005408">
    <property type="component" value="Unassembled WGS sequence"/>
</dbReference>
<proteinExistence type="inferred from homology"/>
<dbReference type="SMART" id="SM01265">
    <property type="entry name" value="Mab-21"/>
    <property type="match status" value="1"/>
</dbReference>
<name>A0A8W8M7Y3_MAGGI</name>
<dbReference type="Gene3D" id="1.10.1410.40">
    <property type="match status" value="1"/>
</dbReference>
<dbReference type="InterPro" id="IPR046903">
    <property type="entry name" value="Mab-21-like_nuc_Trfase"/>
</dbReference>
<feature type="domain" description="Mab-21-like nucleotidyltransferase" evidence="4">
    <location>
        <begin position="87"/>
        <end position="266"/>
    </location>
</feature>
<dbReference type="PANTHER" id="PTHR10656">
    <property type="entry name" value="CELL FATE DETERMINING PROTEIN MAB21-RELATED"/>
    <property type="match status" value="1"/>
</dbReference>